<name>A0A2W0HDA9_9BACI</name>
<evidence type="ECO:0000313" key="2">
    <source>
        <dbReference type="EMBL" id="PYZ98851.1"/>
    </source>
</evidence>
<dbReference type="Proteomes" id="UP000248066">
    <property type="component" value="Unassembled WGS sequence"/>
</dbReference>
<accession>A0A2W0HDA9</accession>
<gene>
    <name evidence="2" type="ORF">CR205_09850</name>
</gene>
<dbReference type="EMBL" id="PDOF01000001">
    <property type="protein sequence ID" value="PYZ98851.1"/>
    <property type="molecule type" value="Genomic_DNA"/>
</dbReference>
<comment type="caution">
    <text evidence="2">The sequence shown here is derived from an EMBL/GenBank/DDBJ whole genome shotgun (WGS) entry which is preliminary data.</text>
</comment>
<keyword evidence="1" id="KW-0472">Membrane</keyword>
<sequence>MREDDRVLNRIKIAAILVGVIFTAFAIRLFSMTTAGQFILEVPGWIYFLYAGILLCAYKAVQAFTDDRKKEQALIEQEGEVIMKKVRDRRAKRDPQS</sequence>
<organism evidence="2 3">
    <name type="scientific">Alteribacter lacisalsi</name>
    <dbReference type="NCBI Taxonomy" id="2045244"/>
    <lineage>
        <taxon>Bacteria</taxon>
        <taxon>Bacillati</taxon>
        <taxon>Bacillota</taxon>
        <taxon>Bacilli</taxon>
        <taxon>Bacillales</taxon>
        <taxon>Bacillaceae</taxon>
        <taxon>Alteribacter</taxon>
    </lineage>
</organism>
<keyword evidence="1" id="KW-0812">Transmembrane</keyword>
<reference evidence="2 3" key="1">
    <citation type="submission" date="2017-10" db="EMBL/GenBank/DDBJ databases">
        <title>Bacillus sp. nov., a halophilic bacterium isolated from a Yangshapao Lake.</title>
        <authorList>
            <person name="Wang H."/>
        </authorList>
    </citation>
    <scope>NUCLEOTIDE SEQUENCE [LARGE SCALE GENOMIC DNA]</scope>
    <source>
        <strain evidence="2 3">YSP-3</strain>
    </source>
</reference>
<keyword evidence="1" id="KW-1133">Transmembrane helix</keyword>
<proteinExistence type="predicted"/>
<feature type="transmembrane region" description="Helical" evidence="1">
    <location>
        <begin position="42"/>
        <end position="61"/>
    </location>
</feature>
<keyword evidence="3" id="KW-1185">Reference proteome</keyword>
<dbReference type="InterPro" id="IPR025428">
    <property type="entry name" value="Spore_YhaL"/>
</dbReference>
<protein>
    <submittedName>
        <fullName evidence="2">Uncharacterized protein</fullName>
    </submittedName>
</protein>
<dbReference type="AlphaFoldDB" id="A0A2W0HDA9"/>
<dbReference type="Pfam" id="PF14147">
    <property type="entry name" value="Spore_YhaL"/>
    <property type="match status" value="1"/>
</dbReference>
<feature type="transmembrane region" description="Helical" evidence="1">
    <location>
        <begin position="12"/>
        <end position="30"/>
    </location>
</feature>
<evidence type="ECO:0000256" key="1">
    <source>
        <dbReference type="SAM" id="Phobius"/>
    </source>
</evidence>
<evidence type="ECO:0000313" key="3">
    <source>
        <dbReference type="Proteomes" id="UP000248066"/>
    </source>
</evidence>